<reference evidence="2 3" key="1">
    <citation type="journal article" date="2014" name="Nat. Genet.">
        <title>Genome sequence of the hot pepper provides insights into the evolution of pungency in Capsicum species.</title>
        <authorList>
            <person name="Kim S."/>
            <person name="Park M."/>
            <person name="Yeom S.I."/>
            <person name="Kim Y.M."/>
            <person name="Lee J.M."/>
            <person name="Lee H.A."/>
            <person name="Seo E."/>
            <person name="Choi J."/>
            <person name="Cheong K."/>
            <person name="Kim K.T."/>
            <person name="Jung K."/>
            <person name="Lee G.W."/>
            <person name="Oh S.K."/>
            <person name="Bae C."/>
            <person name="Kim S.B."/>
            <person name="Lee H.Y."/>
            <person name="Kim S.Y."/>
            <person name="Kim M.S."/>
            <person name="Kang B.C."/>
            <person name="Jo Y.D."/>
            <person name="Yang H.B."/>
            <person name="Jeong H.J."/>
            <person name="Kang W.H."/>
            <person name="Kwon J.K."/>
            <person name="Shin C."/>
            <person name="Lim J.Y."/>
            <person name="Park J.H."/>
            <person name="Huh J.H."/>
            <person name="Kim J.S."/>
            <person name="Kim B.D."/>
            <person name="Cohen O."/>
            <person name="Paran I."/>
            <person name="Suh M.C."/>
            <person name="Lee S.B."/>
            <person name="Kim Y.K."/>
            <person name="Shin Y."/>
            <person name="Noh S.J."/>
            <person name="Park J."/>
            <person name="Seo Y.S."/>
            <person name="Kwon S.Y."/>
            <person name="Kim H.A."/>
            <person name="Park J.M."/>
            <person name="Kim H.J."/>
            <person name="Choi S.B."/>
            <person name="Bosland P.W."/>
            <person name="Reeves G."/>
            <person name="Jo S.H."/>
            <person name="Lee B.W."/>
            <person name="Cho H.T."/>
            <person name="Choi H.S."/>
            <person name="Lee M.S."/>
            <person name="Yu Y."/>
            <person name="Do Choi Y."/>
            <person name="Park B.S."/>
            <person name="van Deynze A."/>
            <person name="Ashrafi H."/>
            <person name="Hill T."/>
            <person name="Kim W.T."/>
            <person name="Pai H.S."/>
            <person name="Ahn H.K."/>
            <person name="Yeam I."/>
            <person name="Giovannoni J.J."/>
            <person name="Rose J.K."/>
            <person name="Sorensen I."/>
            <person name="Lee S.J."/>
            <person name="Kim R.W."/>
            <person name="Choi I.Y."/>
            <person name="Choi B.S."/>
            <person name="Lim J.S."/>
            <person name="Lee Y.H."/>
            <person name="Choi D."/>
        </authorList>
    </citation>
    <scope>NUCLEOTIDE SEQUENCE [LARGE SCALE GENOMIC DNA]</scope>
    <source>
        <strain evidence="3">cv. CM334</strain>
    </source>
</reference>
<dbReference type="AlphaFoldDB" id="A0A2G3AHK9"/>
<dbReference type="InterPro" id="IPR053781">
    <property type="entry name" value="F-box_AtFBL13-like"/>
</dbReference>
<dbReference type="InterPro" id="IPR053197">
    <property type="entry name" value="F-box_SCFL_complex_component"/>
</dbReference>
<dbReference type="CDD" id="cd22160">
    <property type="entry name" value="F-box_AtFBL13-like"/>
    <property type="match status" value="1"/>
</dbReference>
<evidence type="ECO:0000313" key="3">
    <source>
        <dbReference type="Proteomes" id="UP000222542"/>
    </source>
</evidence>
<name>A0A2G3AHK9_CAPAN</name>
<evidence type="ECO:0000259" key="1">
    <source>
        <dbReference type="Pfam" id="PF00646"/>
    </source>
</evidence>
<dbReference type="PANTHER" id="PTHR34223:SF51">
    <property type="entry name" value="OS06G0556300 PROTEIN"/>
    <property type="match status" value="1"/>
</dbReference>
<protein>
    <submittedName>
        <fullName evidence="2">F-box protein</fullName>
    </submittedName>
</protein>
<organism evidence="2 3">
    <name type="scientific">Capsicum annuum</name>
    <name type="common">Capsicum pepper</name>
    <dbReference type="NCBI Taxonomy" id="4072"/>
    <lineage>
        <taxon>Eukaryota</taxon>
        <taxon>Viridiplantae</taxon>
        <taxon>Streptophyta</taxon>
        <taxon>Embryophyta</taxon>
        <taxon>Tracheophyta</taxon>
        <taxon>Spermatophyta</taxon>
        <taxon>Magnoliopsida</taxon>
        <taxon>eudicotyledons</taxon>
        <taxon>Gunneridae</taxon>
        <taxon>Pentapetalae</taxon>
        <taxon>asterids</taxon>
        <taxon>lamiids</taxon>
        <taxon>Solanales</taxon>
        <taxon>Solanaceae</taxon>
        <taxon>Solanoideae</taxon>
        <taxon>Capsiceae</taxon>
        <taxon>Capsicum</taxon>
    </lineage>
</organism>
<proteinExistence type="predicted"/>
<keyword evidence="3" id="KW-1185">Reference proteome</keyword>
<comment type="caution">
    <text evidence="2">The sequence shown here is derived from an EMBL/GenBank/DDBJ whole genome shotgun (WGS) entry which is preliminary data.</text>
</comment>
<dbReference type="Pfam" id="PF00646">
    <property type="entry name" value="F-box"/>
    <property type="match status" value="1"/>
</dbReference>
<dbReference type="InterPro" id="IPR001810">
    <property type="entry name" value="F-box_dom"/>
</dbReference>
<dbReference type="Proteomes" id="UP000222542">
    <property type="component" value="Unassembled WGS sequence"/>
</dbReference>
<reference evidence="2 3" key="2">
    <citation type="journal article" date="2017" name="Genome Biol.">
        <title>New reference genome sequences of hot pepper reveal the massive evolution of plant disease-resistance genes by retroduplication.</title>
        <authorList>
            <person name="Kim S."/>
            <person name="Park J."/>
            <person name="Yeom S.I."/>
            <person name="Kim Y.M."/>
            <person name="Seo E."/>
            <person name="Kim K.T."/>
            <person name="Kim M.S."/>
            <person name="Lee J.M."/>
            <person name="Cheong K."/>
            <person name="Shin H.S."/>
            <person name="Kim S.B."/>
            <person name="Han K."/>
            <person name="Lee J."/>
            <person name="Park M."/>
            <person name="Lee H.A."/>
            <person name="Lee H.Y."/>
            <person name="Lee Y."/>
            <person name="Oh S."/>
            <person name="Lee J.H."/>
            <person name="Choi E."/>
            <person name="Choi E."/>
            <person name="Lee S.E."/>
            <person name="Jeon J."/>
            <person name="Kim H."/>
            <person name="Choi G."/>
            <person name="Song H."/>
            <person name="Lee J."/>
            <person name="Lee S.C."/>
            <person name="Kwon J.K."/>
            <person name="Lee H.Y."/>
            <person name="Koo N."/>
            <person name="Hong Y."/>
            <person name="Kim R.W."/>
            <person name="Kang W.H."/>
            <person name="Huh J.H."/>
            <person name="Kang B.C."/>
            <person name="Yang T.J."/>
            <person name="Lee Y.H."/>
            <person name="Bennetzen J.L."/>
            <person name="Choi D."/>
        </authorList>
    </citation>
    <scope>NUCLEOTIDE SEQUENCE [LARGE SCALE GENOMIC DNA]</scope>
    <source>
        <strain evidence="3">cv. CM334</strain>
    </source>
</reference>
<dbReference type="PANTHER" id="PTHR34223">
    <property type="entry name" value="OS11G0201299 PROTEIN"/>
    <property type="match status" value="1"/>
</dbReference>
<gene>
    <name evidence="2" type="ORF">T459_01599</name>
</gene>
<dbReference type="EMBL" id="AYRZ02000001">
    <property type="protein sequence ID" value="PHT93717.1"/>
    <property type="molecule type" value="Genomic_DNA"/>
</dbReference>
<evidence type="ECO:0000313" key="2">
    <source>
        <dbReference type="EMBL" id="PHT93717.1"/>
    </source>
</evidence>
<dbReference type="InterPro" id="IPR036047">
    <property type="entry name" value="F-box-like_dom_sf"/>
</dbReference>
<dbReference type="Gramene" id="PHT93717">
    <property type="protein sequence ID" value="PHT93717"/>
    <property type="gene ID" value="T459_01599"/>
</dbReference>
<accession>A0A2G3AHK9</accession>
<dbReference type="SUPFAM" id="SSF81383">
    <property type="entry name" value="F-box domain"/>
    <property type="match status" value="1"/>
</dbReference>
<dbReference type="Gene3D" id="1.20.1280.50">
    <property type="match status" value="1"/>
</dbReference>
<sequence>MSTINMSTLAIDKNTPRAAATPVTKEEEEEAAAKGEVNSSFASVLYLLARILPVVLCCLMESRKKIRGAVVSSSAVSIHEVNLEAHEKIIHSEGECLINRMNDDALIHILGFLPIKEMARTSVLSHRWRYLWRRSLIPPLNSMEVSINNESKHHDP</sequence>
<feature type="domain" description="F-box" evidence="1">
    <location>
        <begin position="98"/>
        <end position="135"/>
    </location>
</feature>